<sequence>MEDEETSAVKPTFEEMLSASAFEALHRTPTGANVSRCELELNDGMIPSEEDKIERQIKGAIFAAYFEYDLSKQDINEAVAEVIVTLRLIQDPSRDTMDPLDEPQKIAHAFRATYVGDADTEFREYLAAWCSANSAHTSDYKAPYVTITQSSGFGKSRILRELAESTAAGEPLVHHGTKFDATVLYVCASNVKGSTGYPRATFTLRKWLFPDKNCSKSSICAALCQAFSYVMNNPSAGKEWTTLFDNESNGRTVDDVVVEKLNSVVAQPEAKKQRTSESTFLHSESGVTSPVLVLAIDEARALFDIKNTSGTNAFQMLSQALTIVKDSEVVKGANGAIIAILVDTYSHVYDFLPVQNWSSVDDGTVLFPAFIVTHTMDVMLNEAERDIDTGEILTGMDDTEASRSRVLATDEDRVWAALVSMGRPLWRSMDPGNALQNRQKVLNVVAASKLLLGQAARKSGSYNDDTLHGAASLFCRVGLRLRASDPLATRLVGDFMSILHYVTYKNDAHISSYSSDPILTFGASRLWYQLEPPALETHILPQFQAMLLNGVVDTGNIGEIATRIFLLLAMDTTTMCADVSDNVAERKIFVFSGQFCEVPSFIAMLLHVGDDPGMFVNLTMIGDAGKNQFTKWLSGWGGWKICFSHFVDLPEQPTTEMLWKMLDRRAAGILPRNQKGVACARSNLHRSLHSLL</sequence>
<evidence type="ECO:0000313" key="2">
    <source>
        <dbReference type="Proteomes" id="UP000704712"/>
    </source>
</evidence>
<reference evidence="1" key="1">
    <citation type="submission" date="2020-03" db="EMBL/GenBank/DDBJ databases">
        <title>Hybrid Assembly of Korean Phytophthora infestans isolates.</title>
        <authorList>
            <person name="Prokchorchik M."/>
            <person name="Lee Y."/>
            <person name="Seo J."/>
            <person name="Cho J.-H."/>
            <person name="Park Y.-E."/>
            <person name="Jang D.-C."/>
            <person name="Im J.-S."/>
            <person name="Choi J.-G."/>
            <person name="Park H.-J."/>
            <person name="Lee G.-B."/>
            <person name="Lee Y.-G."/>
            <person name="Hong S.-Y."/>
            <person name="Cho K."/>
            <person name="Sohn K.H."/>
        </authorList>
    </citation>
    <scope>NUCLEOTIDE SEQUENCE</scope>
    <source>
        <strain evidence="1">KR_2_A2</strain>
    </source>
</reference>
<dbReference type="AlphaFoldDB" id="A0A8S9TYE0"/>
<gene>
    <name evidence="1" type="ORF">GN958_ATG18882</name>
</gene>
<dbReference type="EMBL" id="JAACNO010002657">
    <property type="protein sequence ID" value="KAF4131849.1"/>
    <property type="molecule type" value="Genomic_DNA"/>
</dbReference>
<comment type="caution">
    <text evidence="1">The sequence shown here is derived from an EMBL/GenBank/DDBJ whole genome shotgun (WGS) entry which is preliminary data.</text>
</comment>
<protein>
    <submittedName>
        <fullName evidence="1">Uncharacterized protein</fullName>
    </submittedName>
</protein>
<organism evidence="1 2">
    <name type="scientific">Phytophthora infestans</name>
    <name type="common">Potato late blight agent</name>
    <name type="synonym">Botrytis infestans</name>
    <dbReference type="NCBI Taxonomy" id="4787"/>
    <lineage>
        <taxon>Eukaryota</taxon>
        <taxon>Sar</taxon>
        <taxon>Stramenopiles</taxon>
        <taxon>Oomycota</taxon>
        <taxon>Peronosporomycetes</taxon>
        <taxon>Peronosporales</taxon>
        <taxon>Peronosporaceae</taxon>
        <taxon>Phytophthora</taxon>
    </lineage>
</organism>
<dbReference type="PANTHER" id="PTHR33266:SF1">
    <property type="entry name" value="F-BOX DOMAIN-CONTAINING PROTEIN"/>
    <property type="match status" value="1"/>
</dbReference>
<dbReference type="PANTHER" id="PTHR33266">
    <property type="entry name" value="CHROMOSOME 15, WHOLE GENOME SHOTGUN SEQUENCE"/>
    <property type="match status" value="1"/>
</dbReference>
<name>A0A8S9TYE0_PHYIN</name>
<evidence type="ECO:0000313" key="1">
    <source>
        <dbReference type="EMBL" id="KAF4131849.1"/>
    </source>
</evidence>
<proteinExistence type="predicted"/>
<dbReference type="Proteomes" id="UP000704712">
    <property type="component" value="Unassembled WGS sequence"/>
</dbReference>
<accession>A0A8S9TYE0</accession>